<gene>
    <name evidence="8" type="ORF">CSUI_003557</name>
</gene>
<dbReference type="GO" id="GO:0001006">
    <property type="term" value="F:RNA polymerase III type 3 promoter sequence-specific DNA binding"/>
    <property type="evidence" value="ECO:0007669"/>
    <property type="project" value="TreeGrafter"/>
</dbReference>
<dbReference type="CDD" id="cd00167">
    <property type="entry name" value="SANT"/>
    <property type="match status" value="3"/>
</dbReference>
<feature type="compositionally biased region" description="Acidic residues" evidence="5">
    <location>
        <begin position="206"/>
        <end position="219"/>
    </location>
</feature>
<feature type="compositionally biased region" description="Basic and acidic residues" evidence="5">
    <location>
        <begin position="1059"/>
        <end position="1072"/>
    </location>
</feature>
<dbReference type="Pfam" id="PF00249">
    <property type="entry name" value="Myb_DNA-binding"/>
    <property type="match status" value="1"/>
</dbReference>
<evidence type="ECO:0000256" key="5">
    <source>
        <dbReference type="SAM" id="MobiDB-lite"/>
    </source>
</evidence>
<proteinExistence type="predicted"/>
<dbReference type="GO" id="GO:0042796">
    <property type="term" value="P:snRNA transcription by RNA polymerase III"/>
    <property type="evidence" value="ECO:0007669"/>
    <property type="project" value="TreeGrafter"/>
</dbReference>
<dbReference type="SMART" id="SM00717">
    <property type="entry name" value="SANT"/>
    <property type="match status" value="3"/>
</dbReference>
<feature type="region of interest" description="Disordered" evidence="5">
    <location>
        <begin position="1443"/>
        <end position="1468"/>
    </location>
</feature>
<feature type="compositionally biased region" description="Basic and acidic residues" evidence="5">
    <location>
        <begin position="1802"/>
        <end position="1814"/>
    </location>
</feature>
<dbReference type="PROSITE" id="PS51294">
    <property type="entry name" value="HTH_MYB"/>
    <property type="match status" value="3"/>
</dbReference>
<reference evidence="8 9" key="1">
    <citation type="journal article" date="2017" name="Int. J. Parasitol.">
        <title>The genome of the protozoan parasite Cystoisospora suis and a reverse vaccinology approach to identify vaccine candidates.</title>
        <authorList>
            <person name="Palmieri N."/>
            <person name="Shrestha A."/>
            <person name="Ruttkowski B."/>
            <person name="Beck T."/>
            <person name="Vogl C."/>
            <person name="Tomley F."/>
            <person name="Blake D.P."/>
            <person name="Joachim A."/>
        </authorList>
    </citation>
    <scope>NUCLEOTIDE SEQUENCE [LARGE SCALE GENOMIC DNA]</scope>
    <source>
        <strain evidence="8 9">Wien I</strain>
    </source>
</reference>
<dbReference type="EMBL" id="MIGC01001607">
    <property type="protein sequence ID" value="PHJ22595.1"/>
    <property type="molecule type" value="Genomic_DNA"/>
</dbReference>
<dbReference type="SUPFAM" id="SSF46689">
    <property type="entry name" value="Homeodomain-like"/>
    <property type="match status" value="2"/>
</dbReference>
<feature type="compositionally biased region" description="Basic and acidic residues" evidence="5">
    <location>
        <begin position="1776"/>
        <end position="1788"/>
    </location>
</feature>
<name>A0A2C6L4E8_9APIC</name>
<dbReference type="GO" id="GO:0000978">
    <property type="term" value="F:RNA polymerase II cis-regulatory region sequence-specific DNA binding"/>
    <property type="evidence" value="ECO:0007669"/>
    <property type="project" value="TreeGrafter"/>
</dbReference>
<comment type="caution">
    <text evidence="8">The sequence shown here is derived from an EMBL/GenBank/DDBJ whole genome shotgun (WGS) entry which is preliminary data.</text>
</comment>
<feature type="region of interest" description="Disordered" evidence="5">
    <location>
        <begin position="677"/>
        <end position="709"/>
    </location>
</feature>
<feature type="domain" description="HTH myb-type" evidence="7">
    <location>
        <begin position="878"/>
        <end position="919"/>
    </location>
</feature>
<feature type="region of interest" description="Disordered" evidence="5">
    <location>
        <begin position="556"/>
        <end position="590"/>
    </location>
</feature>
<keyword evidence="3" id="KW-0804">Transcription</keyword>
<dbReference type="PROSITE" id="PS50090">
    <property type="entry name" value="MYB_LIKE"/>
    <property type="match status" value="3"/>
</dbReference>
<keyword evidence="9" id="KW-1185">Reference proteome</keyword>
<keyword evidence="2 8" id="KW-0238">DNA-binding</keyword>
<feature type="compositionally biased region" description="Basic and acidic residues" evidence="5">
    <location>
        <begin position="1707"/>
        <end position="1717"/>
    </location>
</feature>
<evidence type="ECO:0000259" key="7">
    <source>
        <dbReference type="PROSITE" id="PS51294"/>
    </source>
</evidence>
<evidence type="ECO:0000256" key="4">
    <source>
        <dbReference type="ARBA" id="ARBA00023242"/>
    </source>
</evidence>
<dbReference type="GeneID" id="94426964"/>
<feature type="domain" description="Myb-like" evidence="6">
    <location>
        <begin position="765"/>
        <end position="821"/>
    </location>
</feature>
<dbReference type="RefSeq" id="XP_067924272.1">
    <property type="nucleotide sequence ID" value="XM_068063753.1"/>
</dbReference>
<dbReference type="InterPro" id="IPR051575">
    <property type="entry name" value="Myb-like_DNA-bd"/>
</dbReference>
<feature type="domain" description="Myb-like" evidence="6">
    <location>
        <begin position="822"/>
        <end position="873"/>
    </location>
</feature>
<dbReference type="Pfam" id="PF13921">
    <property type="entry name" value="Myb_DNA-bind_6"/>
    <property type="match status" value="1"/>
</dbReference>
<keyword evidence="4" id="KW-0539">Nucleus</keyword>
<feature type="compositionally biased region" description="Basic and acidic residues" evidence="5">
    <location>
        <begin position="1654"/>
        <end position="1666"/>
    </location>
</feature>
<keyword evidence="1" id="KW-0805">Transcription regulation</keyword>
<dbReference type="GO" id="GO:0042795">
    <property type="term" value="P:snRNA transcription by RNA polymerase II"/>
    <property type="evidence" value="ECO:0007669"/>
    <property type="project" value="TreeGrafter"/>
</dbReference>
<feature type="region of interest" description="Disordered" evidence="5">
    <location>
        <begin position="194"/>
        <end position="222"/>
    </location>
</feature>
<feature type="compositionally biased region" description="Polar residues" evidence="5">
    <location>
        <begin position="1636"/>
        <end position="1646"/>
    </location>
</feature>
<evidence type="ECO:0000313" key="9">
    <source>
        <dbReference type="Proteomes" id="UP000221165"/>
    </source>
</evidence>
<accession>A0A2C6L4E8</accession>
<dbReference type="InterPro" id="IPR009057">
    <property type="entry name" value="Homeodomain-like_sf"/>
</dbReference>
<feature type="region of interest" description="Disordered" evidence="5">
    <location>
        <begin position="1776"/>
        <end position="1814"/>
    </location>
</feature>
<feature type="region of interest" description="Disordered" evidence="5">
    <location>
        <begin position="1052"/>
        <end position="1072"/>
    </location>
</feature>
<dbReference type="VEuPathDB" id="ToxoDB:CSUI_003557"/>
<feature type="region of interest" description="Disordered" evidence="5">
    <location>
        <begin position="1609"/>
        <end position="1738"/>
    </location>
</feature>
<evidence type="ECO:0000256" key="3">
    <source>
        <dbReference type="ARBA" id="ARBA00023163"/>
    </source>
</evidence>
<feature type="compositionally biased region" description="Low complexity" evidence="5">
    <location>
        <begin position="1456"/>
        <end position="1468"/>
    </location>
</feature>
<evidence type="ECO:0000256" key="2">
    <source>
        <dbReference type="ARBA" id="ARBA00023125"/>
    </source>
</evidence>
<dbReference type="GO" id="GO:0019185">
    <property type="term" value="C:snRNA-activating protein complex"/>
    <property type="evidence" value="ECO:0007669"/>
    <property type="project" value="TreeGrafter"/>
</dbReference>
<dbReference type="Gene3D" id="1.10.10.60">
    <property type="entry name" value="Homeodomain-like"/>
    <property type="match status" value="3"/>
</dbReference>
<dbReference type="Proteomes" id="UP000221165">
    <property type="component" value="Unassembled WGS sequence"/>
</dbReference>
<dbReference type="InterPro" id="IPR017930">
    <property type="entry name" value="Myb_dom"/>
</dbReference>
<evidence type="ECO:0000256" key="1">
    <source>
        <dbReference type="ARBA" id="ARBA00023015"/>
    </source>
</evidence>
<evidence type="ECO:0000313" key="8">
    <source>
        <dbReference type="EMBL" id="PHJ22595.1"/>
    </source>
</evidence>
<feature type="domain" description="HTH myb-type" evidence="7">
    <location>
        <begin position="823"/>
        <end position="877"/>
    </location>
</feature>
<dbReference type="OrthoDB" id="2143914at2759"/>
<feature type="domain" description="Myb-like" evidence="6">
    <location>
        <begin position="874"/>
        <end position="924"/>
    </location>
</feature>
<organism evidence="8 9">
    <name type="scientific">Cystoisospora suis</name>
    <dbReference type="NCBI Taxonomy" id="483139"/>
    <lineage>
        <taxon>Eukaryota</taxon>
        <taxon>Sar</taxon>
        <taxon>Alveolata</taxon>
        <taxon>Apicomplexa</taxon>
        <taxon>Conoidasida</taxon>
        <taxon>Coccidia</taxon>
        <taxon>Eucoccidiorida</taxon>
        <taxon>Eimeriorina</taxon>
        <taxon>Sarcocystidae</taxon>
        <taxon>Cystoisospora</taxon>
    </lineage>
</organism>
<dbReference type="PANTHER" id="PTHR46621">
    <property type="entry name" value="SNRNA-ACTIVATING PROTEIN COMPLEX SUBUNIT 4"/>
    <property type="match status" value="1"/>
</dbReference>
<feature type="domain" description="HTH myb-type" evidence="7">
    <location>
        <begin position="765"/>
        <end position="816"/>
    </location>
</feature>
<protein>
    <submittedName>
        <fullName evidence="8">Myb family dna-binding domain-containing protein</fullName>
    </submittedName>
</protein>
<sequence length="1901" mass="207302">METHHSDVASDSLWMVRQDTRALSQFGSYPSFQQEIHQPQSISDQGQVVRTFECRNTQGMLPGQQLRTGSTPQECRQAGFSLPAPWPPVPARASVSISPSAWRHSSSAEQRGDVLTSLRDNYAQMSDFNLRRTPTLDELLPTSQQRQLERFVVLCRLQSNVSKETDRLRSMLQSMRAQCTRLTNLQRVRGYGVTRRRRGRTAGVREEEDEAESEDDEEDGTAKPVSLLLNETGQQLPSNSDAIYIWTHRHRLEPFGKVPSKAELRATSAALAAVASVSTAAGEKRNTALPGICSDPGWASAVLRWQLDRLKVKRRKITKRKGSEERVESVTGRGMQTGEAREDTVLCCPTPGVDPDILKENTAAVAANTRVYKTFVRELYKTLSKTGVRSEAIHALFTSCRLQAPPVQQLETPPLDPADMPPVPYGCAEDIHPQRLLWAARYLLTKGGDQTLYSLMEQMVGQHVEAQAANAPGVSSDVHQEISRAGDAFLPPGSSLRIDCYPANRPSFSEVLRSVCHAVSTSLAPSVWAATPAECLLKFVNATGNSLQTSRDLAESFLPRSPARGQTGELESRPEVTSTPPRWSTVPDKTARRGTKECRLLFEVEDAIVRGVKQLLTVRVKGRPLTGSVDQLQNGSLRLTSPEYGNQDAGTHVSDNSLSRCSVQVPSVGCKARNYRGQKDCDSSLRDQTASPALGEAEGEEDLSPRNPERGMAIGRTIEENVRAALQSRERADILLFASFVREPIPPFSVFQVYIHLRRSLQQTSAVVHRRWWSPEEDAALLNAVEKMGVQQKGAGKWMRVAAQLFGRTNNQCRARYLYLSVESKRHGLFTALEDVRLQLLVCCYGRGSWGKIARHLRGRTEMKCRERYENCLHEDVKTLPWSASETAALRAAVQLFGKDWSRVGSVIVGRSADACRRKYEEIEVELELEARTIDLLQTPKTGLASESTEVKQVRLHLVRLTSLILGCCHYRFFSLRLRRTVRRGRYAEEAAKLIDFFDNKRGGRVRLEDKHFDAAPFLRSSPRPRASSDQPDSCLGASSSPLLSIATGSGSADAVVGEDGRAKLRGQRRVEGRGTRFEDLRRRKPCGETLDQETEATPRAAVMALIRHLDKLLAYVSAKQDSQYAALAQAPLQSAAGTSAACYGMPSPVHTGCSTRPAQDVAATALSEGLLSALSPSGCPSPGITEQGDSDAPAATGFLVSRLAAQRGIVGIQPSALALADSPAAISCSDLSPSLFVAPSRSSERISQQAGNFREHSSMSRSVSSEPLSLVLPSGSSALEGFLADVLRLPLDRGLHPPRPSSETCARWPPMLRQAVAVTLYLICLLEKVFCLSLGEYILRPISMEGLQRPSHDRAGVSGVTATSLLRHILPLGNAGSSLMASLVEPHCREEGPRDISVTGSGCGAVCESRSRTARLASDMCDEPASPTEPCKALSNVPPGCASSVSSPTVPKGRLGASSGGSSPSSFSSPDLCLSFLPSLLRFILSATRADAGGGTSGHLAYGFRSKQQHQSRTPPSAALSRKLLVGASQLTMSGHEAGARGYPSNFLALDDRRKMAVLRALRGQGRPGMTRDSGFGRPALRCLQQKQLPTTLVEAATKAAAEQLRALNPRRPGGPHSTSAGQISVDGDAADASCISTEKSSPQQRTDRRRRSLLEKGTAKRRPSECAVHATSRSEFAEPGRMSGRNEGQGDVEAEPRPANKRRSKDSCQRGFNERKGKRARAAPQSLDWPGQGNERNEPAVLREEFLSEVNHAAQSTQMYPHRVVPALQTVSDAEGRKPTMPDKRVHSSHGSVAVGGGESEDRVGQAEMRQERRIAENRTESEIREEPHLEIAVAFDGVPVRIESGESPATICDQRVVGFPVIDGISGKRFTKKEAWQMVQAVKTKVKKGTELQVNDGR</sequence>
<dbReference type="PANTHER" id="PTHR46621:SF1">
    <property type="entry name" value="SNRNA-ACTIVATING PROTEIN COMPLEX SUBUNIT 4"/>
    <property type="match status" value="1"/>
</dbReference>
<evidence type="ECO:0000259" key="6">
    <source>
        <dbReference type="PROSITE" id="PS50090"/>
    </source>
</evidence>
<dbReference type="InterPro" id="IPR001005">
    <property type="entry name" value="SANT/Myb"/>
</dbReference>